<dbReference type="EMBL" id="AOIW01000009">
    <property type="protein sequence ID" value="ELZ38181.1"/>
    <property type="molecule type" value="Genomic_DNA"/>
</dbReference>
<comment type="caution">
    <text evidence="1">The sequence shown here is derived from an EMBL/GenBank/DDBJ whole genome shotgun (WGS) entry which is preliminary data.</text>
</comment>
<dbReference type="Proteomes" id="UP000011572">
    <property type="component" value="Unassembled WGS sequence"/>
</dbReference>
<accession>M0DRN9</accession>
<proteinExistence type="predicted"/>
<gene>
    <name evidence="1" type="ORF">C473_00387</name>
</gene>
<evidence type="ECO:0000313" key="1">
    <source>
        <dbReference type="EMBL" id="ELZ38181.1"/>
    </source>
</evidence>
<sequence length="68" mass="8115">MFERNRFVVRFRKIDGVEVVVYLGVWCDLAAIDDLYRSRPREHFRNGADAKECLVRLNRDVFTLKGWP</sequence>
<protein>
    <submittedName>
        <fullName evidence="1">Uncharacterized protein</fullName>
    </submittedName>
</protein>
<dbReference type="AlphaFoldDB" id="M0DRN9"/>
<reference evidence="1 2" key="1">
    <citation type="journal article" date="2014" name="PLoS Genet.">
        <title>Phylogenetically driven sequencing of extremely halophilic archaea reveals strategies for static and dynamic osmo-response.</title>
        <authorList>
            <person name="Becker E.A."/>
            <person name="Seitzer P.M."/>
            <person name="Tritt A."/>
            <person name="Larsen D."/>
            <person name="Krusor M."/>
            <person name="Yao A.I."/>
            <person name="Wu D."/>
            <person name="Madern D."/>
            <person name="Eisen J.A."/>
            <person name="Darling A.E."/>
            <person name="Facciotti M.T."/>
        </authorList>
    </citation>
    <scope>NUCLEOTIDE SEQUENCE [LARGE SCALE GENOMIC DNA]</scope>
    <source>
        <strain evidence="1 2">JCM 10247</strain>
    </source>
</reference>
<evidence type="ECO:0000313" key="2">
    <source>
        <dbReference type="Proteomes" id="UP000011572"/>
    </source>
</evidence>
<name>M0DRN9_9EURY</name>
<organism evidence="1 2">
    <name type="scientific">Halorubrum distributum JCM 10247</name>
    <dbReference type="NCBI Taxonomy" id="1227486"/>
    <lineage>
        <taxon>Archaea</taxon>
        <taxon>Methanobacteriati</taxon>
        <taxon>Methanobacteriota</taxon>
        <taxon>Stenosarchaea group</taxon>
        <taxon>Halobacteria</taxon>
        <taxon>Halobacteriales</taxon>
        <taxon>Haloferacaceae</taxon>
        <taxon>Halorubrum</taxon>
        <taxon>Halorubrum distributum group</taxon>
    </lineage>
</organism>